<evidence type="ECO:0000256" key="1">
    <source>
        <dbReference type="SAM" id="MobiDB-lite"/>
    </source>
</evidence>
<protein>
    <submittedName>
        <fullName evidence="2">Uncharacterized protein</fullName>
    </submittedName>
</protein>
<gene>
    <name evidence="2" type="ORF">PACLA_8A077384</name>
</gene>
<proteinExistence type="predicted"/>
<dbReference type="AlphaFoldDB" id="A0A6S7JUS0"/>
<dbReference type="Proteomes" id="UP001152795">
    <property type="component" value="Unassembled WGS sequence"/>
</dbReference>
<keyword evidence="3" id="KW-1185">Reference proteome</keyword>
<accession>A0A6S7JUS0</accession>
<evidence type="ECO:0000313" key="3">
    <source>
        <dbReference type="Proteomes" id="UP001152795"/>
    </source>
</evidence>
<dbReference type="EMBL" id="CACRXK020020421">
    <property type="protein sequence ID" value="CAB4034791.1"/>
    <property type="molecule type" value="Genomic_DNA"/>
</dbReference>
<organism evidence="2 3">
    <name type="scientific">Paramuricea clavata</name>
    <name type="common">Red gorgonian</name>
    <name type="synonym">Violescent sea-whip</name>
    <dbReference type="NCBI Taxonomy" id="317549"/>
    <lineage>
        <taxon>Eukaryota</taxon>
        <taxon>Metazoa</taxon>
        <taxon>Cnidaria</taxon>
        <taxon>Anthozoa</taxon>
        <taxon>Octocorallia</taxon>
        <taxon>Malacalcyonacea</taxon>
        <taxon>Plexauridae</taxon>
        <taxon>Paramuricea</taxon>
    </lineage>
</organism>
<name>A0A6S7JUS0_PARCT</name>
<dbReference type="OrthoDB" id="552755at2759"/>
<evidence type="ECO:0000313" key="2">
    <source>
        <dbReference type="EMBL" id="CAB4034791.1"/>
    </source>
</evidence>
<feature type="region of interest" description="Disordered" evidence="1">
    <location>
        <begin position="74"/>
        <end position="189"/>
    </location>
</feature>
<reference evidence="2" key="1">
    <citation type="submission" date="2020-04" db="EMBL/GenBank/DDBJ databases">
        <authorList>
            <person name="Alioto T."/>
            <person name="Alioto T."/>
            <person name="Gomez Garrido J."/>
        </authorList>
    </citation>
    <scope>NUCLEOTIDE SEQUENCE</scope>
    <source>
        <strain evidence="2">A484AB</strain>
    </source>
</reference>
<comment type="caution">
    <text evidence="2">The sequence shown here is derived from an EMBL/GenBank/DDBJ whole genome shotgun (WGS) entry which is preliminary data.</text>
</comment>
<sequence length="189" mass="21385">MRLTYIKFFDDCRSMKAKERKLEKHIKEITAIEGRITLKKCKKYKMRKERADELAALDVSKIIGTPAKGKRVTRQSSSCSVSKKAFTPSPAGKGVFNNLRDLVDSEESESEKHARKTKKMIVLDSEDSSEGNVAEEKKYSASDSSDVENKEQLKKTSLGDISSEEMDEESMDVKEREDEDSCEERATGE</sequence>